<gene>
    <name evidence="2" type="ordered locus">Mlg_2858</name>
</gene>
<evidence type="ECO:0000313" key="3">
    <source>
        <dbReference type="Proteomes" id="UP000001962"/>
    </source>
</evidence>
<dbReference type="Proteomes" id="UP000001962">
    <property type="component" value="Chromosome"/>
</dbReference>
<sequence length="218" mass="23556">MKKRRAVGGIALALVLLFSAGTGHAAGPFAVGVKAGTTGLGLEGTLGVSDRVNLRASVSGLDYSTDVEEDDIEYDGTLKVRSAGVLADWYPFGGRFRLSAGGFYNGNEFRGSAQEEGLPIGEGVYDARLDAEVDWRRFAPYLGIGWGNALAGGRLSFSSDIGVLFTGSPRVRLDGTTNNPVLEEQFREDVRREEESLEDDLEDLKYYPVISVALSYRF</sequence>
<name>Q0A4N9_ALKEH</name>
<dbReference type="HOGENOM" id="CLU_055789_2_1_6"/>
<feature type="signal peptide" evidence="1">
    <location>
        <begin position="1"/>
        <end position="25"/>
    </location>
</feature>
<dbReference type="Gene3D" id="2.40.160.170">
    <property type="match status" value="1"/>
</dbReference>
<accession>Q0A4N9</accession>
<protein>
    <submittedName>
        <fullName evidence="2">Uncharacterized protein with a C-terminal OMP (Outer membrane protein) domain protein</fullName>
    </submittedName>
</protein>
<keyword evidence="3" id="KW-1185">Reference proteome</keyword>
<dbReference type="eggNOG" id="COG4625">
    <property type="taxonomic scope" value="Bacteria"/>
</dbReference>
<dbReference type="EMBL" id="CP000453">
    <property type="protein sequence ID" value="ABI58198.1"/>
    <property type="molecule type" value="Genomic_DNA"/>
</dbReference>
<keyword evidence="1" id="KW-0732">Signal</keyword>
<organism evidence="2 3">
    <name type="scientific">Alkalilimnicola ehrlichii (strain ATCC BAA-1101 / DSM 17681 / MLHE-1)</name>
    <dbReference type="NCBI Taxonomy" id="187272"/>
    <lineage>
        <taxon>Bacteria</taxon>
        <taxon>Pseudomonadati</taxon>
        <taxon>Pseudomonadota</taxon>
        <taxon>Gammaproteobacteria</taxon>
        <taxon>Chromatiales</taxon>
        <taxon>Ectothiorhodospiraceae</taxon>
        <taxon>Alkalilimnicola</taxon>
    </lineage>
</organism>
<dbReference type="OrthoDB" id="517121at2"/>
<reference evidence="3" key="1">
    <citation type="submission" date="2006-08" db="EMBL/GenBank/DDBJ databases">
        <title>Complete sequence of Alkalilimnicola ehrilichei MLHE-1.</title>
        <authorList>
            <person name="Copeland A."/>
            <person name="Lucas S."/>
            <person name="Lapidus A."/>
            <person name="Barry K."/>
            <person name="Detter J.C."/>
            <person name="Glavina del Rio T."/>
            <person name="Hammon N."/>
            <person name="Israni S."/>
            <person name="Dalin E."/>
            <person name="Tice H."/>
            <person name="Pitluck S."/>
            <person name="Sims D."/>
            <person name="Brettin T."/>
            <person name="Bruce D."/>
            <person name="Han C."/>
            <person name="Tapia R."/>
            <person name="Gilna P."/>
            <person name="Schmutz J."/>
            <person name="Larimer F."/>
            <person name="Land M."/>
            <person name="Hauser L."/>
            <person name="Kyrpides N."/>
            <person name="Mikhailova N."/>
            <person name="Oremland R.S."/>
            <person name="Hoeft S.E."/>
            <person name="Switzer-Blum J."/>
            <person name="Kulp T."/>
            <person name="King G."/>
            <person name="Tabita R."/>
            <person name="Witte B."/>
            <person name="Santini J.M."/>
            <person name="Basu P."/>
            <person name="Hollibaugh J.T."/>
            <person name="Xie G."/>
            <person name="Stolz J.F."/>
            <person name="Richardson P."/>
        </authorList>
    </citation>
    <scope>NUCLEOTIDE SEQUENCE [LARGE SCALE GENOMIC DNA]</scope>
    <source>
        <strain evidence="3">ATCC BAA-1101 / DSM 17681 / MLHE-1</strain>
    </source>
</reference>
<dbReference type="RefSeq" id="WP_011630591.1">
    <property type="nucleotide sequence ID" value="NC_008340.1"/>
</dbReference>
<evidence type="ECO:0000256" key="1">
    <source>
        <dbReference type="SAM" id="SignalP"/>
    </source>
</evidence>
<evidence type="ECO:0000313" key="2">
    <source>
        <dbReference type="EMBL" id="ABI58198.1"/>
    </source>
</evidence>
<dbReference type="KEGG" id="aeh:Mlg_2858"/>
<feature type="chain" id="PRO_5004167866" evidence="1">
    <location>
        <begin position="26"/>
        <end position="218"/>
    </location>
</feature>
<proteinExistence type="predicted"/>
<dbReference type="AlphaFoldDB" id="Q0A4N9"/>